<feature type="region of interest" description="Disordered" evidence="6">
    <location>
        <begin position="149"/>
        <end position="172"/>
    </location>
</feature>
<keyword evidence="3" id="KW-0963">Cytoplasm</keyword>
<dbReference type="AlphaFoldDB" id="A0A8C8STT9"/>
<dbReference type="GO" id="GO:0044877">
    <property type="term" value="F:protein-containing complex binding"/>
    <property type="evidence" value="ECO:0007669"/>
    <property type="project" value="InterPro"/>
</dbReference>
<keyword evidence="5" id="KW-0206">Cytoskeleton</keyword>
<dbReference type="InterPro" id="IPR033378">
    <property type="entry name" value="BRICK1"/>
</dbReference>
<organism evidence="7 8">
    <name type="scientific">Pelusios castaneus</name>
    <name type="common">West African mud turtle</name>
    <dbReference type="NCBI Taxonomy" id="367368"/>
    <lineage>
        <taxon>Eukaryota</taxon>
        <taxon>Metazoa</taxon>
        <taxon>Chordata</taxon>
        <taxon>Craniata</taxon>
        <taxon>Vertebrata</taxon>
        <taxon>Euteleostomi</taxon>
        <taxon>Archelosauria</taxon>
        <taxon>Testudinata</taxon>
        <taxon>Testudines</taxon>
        <taxon>Pleurodira</taxon>
        <taxon>Pelomedusidae</taxon>
        <taxon>Pelusios</taxon>
    </lineage>
</organism>
<dbReference type="GO" id="GO:0005856">
    <property type="term" value="C:cytoskeleton"/>
    <property type="evidence" value="ECO:0007669"/>
    <property type="project" value="UniProtKB-SubCell"/>
</dbReference>
<dbReference type="Gene3D" id="1.20.5.110">
    <property type="match status" value="1"/>
</dbReference>
<evidence type="ECO:0000313" key="7">
    <source>
        <dbReference type="Ensembl" id="ENSPCEP00000024873.1"/>
    </source>
</evidence>
<evidence type="ECO:0000256" key="3">
    <source>
        <dbReference type="ARBA" id="ARBA00022490"/>
    </source>
</evidence>
<dbReference type="PANTHER" id="PTHR33668:SF1">
    <property type="entry name" value="PROTEIN BRICK1"/>
    <property type="match status" value="1"/>
</dbReference>
<evidence type="ECO:0000256" key="6">
    <source>
        <dbReference type="SAM" id="MobiDB-lite"/>
    </source>
</evidence>
<accession>A0A8C8STT9</accession>
<dbReference type="GO" id="GO:0008064">
    <property type="term" value="P:regulation of actin polymerization or depolymerization"/>
    <property type="evidence" value="ECO:0007669"/>
    <property type="project" value="TreeGrafter"/>
</dbReference>
<dbReference type="GO" id="GO:0007015">
    <property type="term" value="P:actin filament organization"/>
    <property type="evidence" value="ECO:0007669"/>
    <property type="project" value="InterPro"/>
</dbReference>
<reference evidence="7" key="2">
    <citation type="submission" date="2025-09" db="UniProtKB">
        <authorList>
            <consortium name="Ensembl"/>
        </authorList>
    </citation>
    <scope>IDENTIFICATION</scope>
</reference>
<sequence>MSGQEDPVQREIHQDWANREYIEVITSSIKKIADFLNSFGQCGRPPPSLARPPSLVLGPAPTDFLTAPPRQAPGLTPSTALSLSRADPPFPSPAPHSALPPVPVALPLGEARSGLGPLVAAGTSGPARRALTPPFSRRHVLPLPPCHPQREADGAGATDRVHRGQGNEGRNSDIAAAGCPEWTWRRWCSCARADCQASDFFITSYC</sequence>
<evidence type="ECO:0000313" key="8">
    <source>
        <dbReference type="Proteomes" id="UP000694393"/>
    </source>
</evidence>
<comment type="subcellular location">
    <subcellularLocation>
        <location evidence="1">Cytoplasm</location>
        <location evidence="1">Cytoskeleton</location>
    </subcellularLocation>
</comment>
<dbReference type="GO" id="GO:0048870">
    <property type="term" value="P:cell motility"/>
    <property type="evidence" value="ECO:0007669"/>
    <property type="project" value="TreeGrafter"/>
</dbReference>
<protein>
    <recommendedName>
        <fullName evidence="9">BRICK1 subunit of SCAR/WAVE actin nucleating complex</fullName>
    </recommendedName>
</protein>
<dbReference type="GO" id="GO:0031209">
    <property type="term" value="C:SCAR complex"/>
    <property type="evidence" value="ECO:0007669"/>
    <property type="project" value="InterPro"/>
</dbReference>
<feature type="region of interest" description="Disordered" evidence="6">
    <location>
        <begin position="66"/>
        <end position="96"/>
    </location>
</feature>
<evidence type="ECO:0000256" key="4">
    <source>
        <dbReference type="ARBA" id="ARBA00023054"/>
    </source>
</evidence>
<name>A0A8C8STT9_9SAUR</name>
<evidence type="ECO:0008006" key="9">
    <source>
        <dbReference type="Google" id="ProtNLM"/>
    </source>
</evidence>
<comment type="similarity">
    <text evidence="2">Belongs to the BRK1 family.</text>
</comment>
<dbReference type="PANTHER" id="PTHR33668">
    <property type="entry name" value="PROTEIN BRICK1"/>
    <property type="match status" value="1"/>
</dbReference>
<evidence type="ECO:0000256" key="1">
    <source>
        <dbReference type="ARBA" id="ARBA00004245"/>
    </source>
</evidence>
<evidence type="ECO:0000256" key="5">
    <source>
        <dbReference type="ARBA" id="ARBA00023212"/>
    </source>
</evidence>
<keyword evidence="8" id="KW-1185">Reference proteome</keyword>
<dbReference type="Proteomes" id="UP000694393">
    <property type="component" value="Unplaced"/>
</dbReference>
<keyword evidence="4" id="KW-0175">Coiled coil</keyword>
<evidence type="ECO:0000256" key="2">
    <source>
        <dbReference type="ARBA" id="ARBA00005620"/>
    </source>
</evidence>
<proteinExistence type="inferred from homology"/>
<dbReference type="Ensembl" id="ENSPCET00000025709.1">
    <property type="protein sequence ID" value="ENSPCEP00000024873.1"/>
    <property type="gene ID" value="ENSPCEG00000018791.1"/>
</dbReference>
<reference evidence="7" key="1">
    <citation type="submission" date="2025-08" db="UniProtKB">
        <authorList>
            <consortium name="Ensembl"/>
        </authorList>
    </citation>
    <scope>IDENTIFICATION</scope>
</reference>